<dbReference type="KEGG" id="marz:MARA_00500"/>
<reference evidence="1 2" key="1">
    <citation type="journal article" date="2019" name="Emerg. Microbes Infect.">
        <title>Comprehensive subspecies identification of 175 nontuberculous mycobacteria species based on 7547 genomic profiles.</title>
        <authorList>
            <person name="Matsumoto Y."/>
            <person name="Kinjo T."/>
            <person name="Motooka D."/>
            <person name="Nabeya D."/>
            <person name="Jung N."/>
            <person name="Uechi K."/>
            <person name="Horii T."/>
            <person name="Iida T."/>
            <person name="Fujita J."/>
            <person name="Nakamura S."/>
        </authorList>
    </citation>
    <scope>NUCLEOTIDE SEQUENCE [LARGE SCALE GENOMIC DNA]</scope>
    <source>
        <strain evidence="1 2">JCM 18538</strain>
        <plasmid evidence="1">pJCM18538</plasmid>
    </source>
</reference>
<keyword evidence="1" id="KW-0614">Plasmid</keyword>
<dbReference type="EMBL" id="AP022592">
    <property type="protein sequence ID" value="BBY46620.1"/>
    <property type="molecule type" value="Genomic_DNA"/>
</dbReference>
<name>A0A7I7RQP7_9MYCO</name>
<evidence type="ECO:0000313" key="2">
    <source>
        <dbReference type="Proteomes" id="UP000467428"/>
    </source>
</evidence>
<geneLocation type="plasmid" evidence="1">
    <name>pJCM18538</name>
</geneLocation>
<gene>
    <name evidence="1" type="ORF">MARA_00500</name>
</gene>
<protein>
    <submittedName>
        <fullName evidence="1">Uncharacterized protein</fullName>
    </submittedName>
</protein>
<sequence length="108" mass="12048">MDPLPAGGAILGTLATFITRSRIRSWAQSAQHASEVAEAKARERQAAEEFRRRYAIEHQKNLDREYLRSGLAEVDRMPGIEFEKYVAARLRAHGWKVSTTATAGDYGG</sequence>
<accession>A0A7I7RQP7</accession>
<keyword evidence="2" id="KW-1185">Reference proteome</keyword>
<evidence type="ECO:0000313" key="1">
    <source>
        <dbReference type="EMBL" id="BBY46620.1"/>
    </source>
</evidence>
<dbReference type="AlphaFoldDB" id="A0A7I7RQP7"/>
<proteinExistence type="predicted"/>
<organism evidence="1 2">
    <name type="scientific">Mycolicibacterium arabiense</name>
    <dbReference type="NCBI Taxonomy" id="1286181"/>
    <lineage>
        <taxon>Bacteria</taxon>
        <taxon>Bacillati</taxon>
        <taxon>Actinomycetota</taxon>
        <taxon>Actinomycetes</taxon>
        <taxon>Mycobacteriales</taxon>
        <taxon>Mycobacteriaceae</taxon>
        <taxon>Mycolicibacterium</taxon>
    </lineage>
</organism>
<dbReference type="Proteomes" id="UP000467428">
    <property type="component" value="Plasmid pJCM18538"/>
</dbReference>